<proteinExistence type="predicted"/>
<evidence type="ECO:0000313" key="2">
    <source>
        <dbReference type="Proteomes" id="UP001066276"/>
    </source>
</evidence>
<protein>
    <submittedName>
        <fullName evidence="1">Uncharacterized protein</fullName>
    </submittedName>
</protein>
<reference evidence="1" key="1">
    <citation type="journal article" date="2022" name="bioRxiv">
        <title>Sequencing and chromosome-scale assembly of the giantPleurodeles waltlgenome.</title>
        <authorList>
            <person name="Brown T."/>
            <person name="Elewa A."/>
            <person name="Iarovenko S."/>
            <person name="Subramanian E."/>
            <person name="Araus A.J."/>
            <person name="Petzold A."/>
            <person name="Susuki M."/>
            <person name="Suzuki K.-i.T."/>
            <person name="Hayashi T."/>
            <person name="Toyoda A."/>
            <person name="Oliveira C."/>
            <person name="Osipova E."/>
            <person name="Leigh N.D."/>
            <person name="Simon A."/>
            <person name="Yun M.H."/>
        </authorList>
    </citation>
    <scope>NUCLEOTIDE SEQUENCE</scope>
    <source>
        <strain evidence="1">20211129_DDA</strain>
        <tissue evidence="1">Liver</tissue>
    </source>
</reference>
<organism evidence="1 2">
    <name type="scientific">Pleurodeles waltl</name>
    <name type="common">Iberian ribbed newt</name>
    <dbReference type="NCBI Taxonomy" id="8319"/>
    <lineage>
        <taxon>Eukaryota</taxon>
        <taxon>Metazoa</taxon>
        <taxon>Chordata</taxon>
        <taxon>Craniata</taxon>
        <taxon>Vertebrata</taxon>
        <taxon>Euteleostomi</taxon>
        <taxon>Amphibia</taxon>
        <taxon>Batrachia</taxon>
        <taxon>Caudata</taxon>
        <taxon>Salamandroidea</taxon>
        <taxon>Salamandridae</taxon>
        <taxon>Pleurodelinae</taxon>
        <taxon>Pleurodeles</taxon>
    </lineage>
</organism>
<comment type="caution">
    <text evidence="1">The sequence shown here is derived from an EMBL/GenBank/DDBJ whole genome shotgun (WGS) entry which is preliminary data.</text>
</comment>
<dbReference type="AlphaFoldDB" id="A0AAV7MPS2"/>
<keyword evidence="2" id="KW-1185">Reference proteome</keyword>
<name>A0AAV7MPS2_PLEWA</name>
<evidence type="ECO:0000313" key="1">
    <source>
        <dbReference type="EMBL" id="KAJ1104479.1"/>
    </source>
</evidence>
<gene>
    <name evidence="1" type="ORF">NDU88_001890</name>
</gene>
<sequence length="208" mass="22521">MGAAVAPEAHVQRTGRYGLLPPPWTVFVAPGAGSRLGRGSRHLGWPRARCWGSFAMRQWNGAARPVLIASGDSVPPLEQDHLPSGVSVLLGGPGHRCMTVAPSFPLFVWPEDNGDLHHIKHLGSDNRGSPPGEPLCKRWELTAMGRGDPKQHKLPFVKSHTLTSVDTDMIMAEDATRGQALGHHRQTYGPFWQNCALGSRALIHGLTS</sequence>
<dbReference type="Proteomes" id="UP001066276">
    <property type="component" value="Chromosome 9"/>
</dbReference>
<dbReference type="EMBL" id="JANPWB010000013">
    <property type="protein sequence ID" value="KAJ1104479.1"/>
    <property type="molecule type" value="Genomic_DNA"/>
</dbReference>
<accession>A0AAV7MPS2</accession>